<comment type="subcellular location">
    <subcellularLocation>
        <location evidence="1">Nucleus</location>
        <location evidence="1">Nucleolus</location>
    </subcellularLocation>
</comment>
<accession>A0ABR4M847</accession>
<dbReference type="EMBL" id="JBFXLQ010000001">
    <property type="protein sequence ID" value="KAL2872777.1"/>
    <property type="molecule type" value="Genomic_DNA"/>
</dbReference>
<gene>
    <name evidence="7" type="ORF">BJX67DRAFT_18057</name>
</gene>
<dbReference type="RefSeq" id="XP_070891755.1">
    <property type="nucleotide sequence ID" value="XM_071025182.1"/>
</dbReference>
<sequence>MAPIATGPHHHRSTTKTTHKAFKTGHASKRALKDKAKGKVERQERGTRKTPHQQLMSKLDRKNQARQKQQLKQQERAQANSIFSGQNGAPRHVAIVPLSVDIDTTAVIRALNQSVDVPSDVSLNTISRVRIDRFRQNVQYIPAKYDLMSALDACRLADFVVVAVSAQVEVEEQGELLLRSIEGQGISNVVAMVQGLETVNPPKKRPQVASSLKSFLNHFFPSVDKVLSVDSRQECSNAIRSLCTATPKGIRWRDERSWMLIEGVQWPESTSKAVDDVVLTGVVRGRGLKADRLVHVPGWGDFQIDSITAAPLPTGRSKRDDAMNVDESDAAQTLDAPSADRDDLAAVAPEEIEMEEDDIESIPDTERKGVLLDDHHYFSDDDDHIPSKPKRLPRGTSEYQSHWFLDDVSDSGSDIVDEDEDEDMEMDISGAPEDGVFPDNRDAMTEGGPSEYPQSEMFLDPSPEEEAAQLEEYRASRRNEAKEDLEFPDEIELHPNVLARERLSRYRGMKSLKTSPWNTAGDRPHEPEDWRRLLQFGDYKGSKNRILREALVGGVNPGTRVNVNLRAVPASLRNRPQPLSLFSLLRHEHKHTVVNINMHLNATAEEPLKAKEELIVQYGPRRLVVSPIFSSAGNTSNNVHKFDRFLHPGRSAIATWIGPLTWGSVPVLVFKAKKPESDDPEVLDTADAPSTATIADFNTDTLDVIGTGTVVAPDPSRVVAKRAIITGHPYKIHKRLVTVRYMFFNSEDVNWFKALQLWTKRGRSGFIKESLGTHGYFKATFDGKINPQDSVGISLYKRVFPRKARALEDLGS</sequence>
<dbReference type="PROSITE" id="PS51714">
    <property type="entry name" value="G_BMS1"/>
    <property type="match status" value="1"/>
</dbReference>
<feature type="domain" description="Bms1-type G" evidence="6">
    <location>
        <begin position="89"/>
        <end position="248"/>
    </location>
</feature>
<evidence type="ECO:0000313" key="7">
    <source>
        <dbReference type="EMBL" id="KAL2872777.1"/>
    </source>
</evidence>
<dbReference type="GeneID" id="98140254"/>
<keyword evidence="2" id="KW-0690">Ribosome biogenesis</keyword>
<feature type="compositionally biased region" description="Basic residues" evidence="5">
    <location>
        <begin position="8"/>
        <end position="30"/>
    </location>
</feature>
<evidence type="ECO:0000256" key="5">
    <source>
        <dbReference type="SAM" id="MobiDB-lite"/>
    </source>
</evidence>
<evidence type="ECO:0000256" key="1">
    <source>
        <dbReference type="ARBA" id="ARBA00004604"/>
    </source>
</evidence>
<dbReference type="Proteomes" id="UP001610432">
    <property type="component" value="Unassembled WGS sequence"/>
</dbReference>
<organism evidence="7 8">
    <name type="scientific">Aspergillus lucknowensis</name>
    <dbReference type="NCBI Taxonomy" id="176173"/>
    <lineage>
        <taxon>Eukaryota</taxon>
        <taxon>Fungi</taxon>
        <taxon>Dikarya</taxon>
        <taxon>Ascomycota</taxon>
        <taxon>Pezizomycotina</taxon>
        <taxon>Eurotiomycetes</taxon>
        <taxon>Eurotiomycetidae</taxon>
        <taxon>Eurotiales</taxon>
        <taxon>Aspergillaceae</taxon>
        <taxon>Aspergillus</taxon>
        <taxon>Aspergillus subgen. Nidulantes</taxon>
    </lineage>
</organism>
<dbReference type="InterPro" id="IPR039761">
    <property type="entry name" value="Bms1/Tsr1"/>
</dbReference>
<dbReference type="PANTHER" id="PTHR12858:SF1">
    <property type="entry name" value="PRE-RRNA-PROCESSING PROTEIN TSR1 HOMOLOG"/>
    <property type="match status" value="1"/>
</dbReference>
<evidence type="ECO:0000256" key="4">
    <source>
        <dbReference type="ARBA" id="ARBA00038288"/>
    </source>
</evidence>
<evidence type="ECO:0000256" key="3">
    <source>
        <dbReference type="ARBA" id="ARBA00023242"/>
    </source>
</evidence>
<feature type="compositionally biased region" description="Low complexity" evidence="5">
    <location>
        <begin position="66"/>
        <end position="79"/>
    </location>
</feature>
<dbReference type="SMART" id="SM00785">
    <property type="entry name" value="AARP2CN"/>
    <property type="match status" value="1"/>
</dbReference>
<feature type="region of interest" description="Disordered" evidence="5">
    <location>
        <begin position="376"/>
        <end position="395"/>
    </location>
</feature>
<reference evidence="7 8" key="1">
    <citation type="submission" date="2024-07" db="EMBL/GenBank/DDBJ databases">
        <title>Section-level genome sequencing and comparative genomics of Aspergillus sections Usti and Cavernicolus.</title>
        <authorList>
            <consortium name="Lawrence Berkeley National Laboratory"/>
            <person name="Nybo J.L."/>
            <person name="Vesth T.C."/>
            <person name="Theobald S."/>
            <person name="Frisvad J.C."/>
            <person name="Larsen T.O."/>
            <person name="Kjaerboelling I."/>
            <person name="Rothschild-Mancinelli K."/>
            <person name="Lyhne E.K."/>
            <person name="Kogle M.E."/>
            <person name="Barry K."/>
            <person name="Clum A."/>
            <person name="Na H."/>
            <person name="Ledsgaard L."/>
            <person name="Lin J."/>
            <person name="Lipzen A."/>
            <person name="Kuo A."/>
            <person name="Riley R."/>
            <person name="Mondo S."/>
            <person name="Labutti K."/>
            <person name="Haridas S."/>
            <person name="Pangalinan J."/>
            <person name="Salamov A.A."/>
            <person name="Simmons B.A."/>
            <person name="Magnuson J.K."/>
            <person name="Chen J."/>
            <person name="Drula E."/>
            <person name="Henrissat B."/>
            <person name="Wiebenga A."/>
            <person name="Lubbers R.J."/>
            <person name="Gomes A.C."/>
            <person name="Macurrencykelacurrency M.R."/>
            <person name="Stajich J."/>
            <person name="Grigoriev I.V."/>
            <person name="Mortensen U.H."/>
            <person name="De Vries R.P."/>
            <person name="Baker S.E."/>
            <person name="Andersen M.R."/>
        </authorList>
    </citation>
    <scope>NUCLEOTIDE SEQUENCE [LARGE SCALE GENOMIC DNA]</scope>
    <source>
        <strain evidence="7 8">CBS 449.75</strain>
    </source>
</reference>
<feature type="region of interest" description="Disordered" evidence="5">
    <location>
        <begin position="1"/>
        <end position="84"/>
    </location>
</feature>
<dbReference type="PANTHER" id="PTHR12858">
    <property type="entry name" value="RIBOSOME BIOGENESIS PROTEIN"/>
    <property type="match status" value="1"/>
</dbReference>
<feature type="compositionally biased region" description="Basic and acidic residues" evidence="5">
    <location>
        <begin position="31"/>
        <end position="47"/>
    </location>
</feature>
<dbReference type="Pfam" id="PF04950">
    <property type="entry name" value="RIBIOP_C"/>
    <property type="match status" value="1"/>
</dbReference>
<dbReference type="InterPro" id="IPR007034">
    <property type="entry name" value="BMS1_TSR1_C"/>
</dbReference>
<dbReference type="SMART" id="SM01362">
    <property type="entry name" value="DUF663"/>
    <property type="match status" value="1"/>
</dbReference>
<dbReference type="InterPro" id="IPR012948">
    <property type="entry name" value="AARP2CN"/>
</dbReference>
<dbReference type="InterPro" id="IPR030387">
    <property type="entry name" value="G_Bms1/Tsr1_dom"/>
</dbReference>
<comment type="similarity">
    <text evidence="4">Belongs to the TRAFAC class translation factor GTPase superfamily. Bms1-like GTPase family. TSR1 subfamily.</text>
</comment>
<name>A0ABR4M847_9EURO</name>
<feature type="region of interest" description="Disordered" evidence="5">
    <location>
        <begin position="430"/>
        <end position="454"/>
    </location>
</feature>
<keyword evidence="3" id="KW-0539">Nucleus</keyword>
<evidence type="ECO:0000256" key="2">
    <source>
        <dbReference type="ARBA" id="ARBA00022517"/>
    </source>
</evidence>
<protein>
    <recommendedName>
        <fullName evidence="6">Bms1-type G domain-containing protein</fullName>
    </recommendedName>
</protein>
<proteinExistence type="inferred from homology"/>
<evidence type="ECO:0000259" key="6">
    <source>
        <dbReference type="PROSITE" id="PS51714"/>
    </source>
</evidence>
<dbReference type="Pfam" id="PF22298">
    <property type="entry name" value="Tsr1_G-like"/>
    <property type="match status" value="1"/>
</dbReference>
<keyword evidence="8" id="KW-1185">Reference proteome</keyword>
<comment type="caution">
    <text evidence="7">The sequence shown here is derived from an EMBL/GenBank/DDBJ whole genome shotgun (WGS) entry which is preliminary data.</text>
</comment>
<dbReference type="Pfam" id="PF08142">
    <property type="entry name" value="AARP2CN"/>
    <property type="match status" value="1"/>
</dbReference>
<evidence type="ECO:0000313" key="8">
    <source>
        <dbReference type="Proteomes" id="UP001610432"/>
    </source>
</evidence>